<dbReference type="AlphaFoldDB" id="A0A934QMM2"/>
<dbReference type="Pfam" id="PF13649">
    <property type="entry name" value="Methyltransf_25"/>
    <property type="match status" value="1"/>
</dbReference>
<evidence type="ECO:0000256" key="2">
    <source>
        <dbReference type="ARBA" id="ARBA00009026"/>
    </source>
</evidence>
<evidence type="ECO:0000256" key="11">
    <source>
        <dbReference type="ARBA" id="ARBA00035025"/>
    </source>
</evidence>
<dbReference type="GO" id="GO:0003723">
    <property type="term" value="F:RNA binding"/>
    <property type="evidence" value="ECO:0007669"/>
    <property type="project" value="UniProtKB-KW"/>
</dbReference>
<dbReference type="Proteomes" id="UP000778970">
    <property type="component" value="Unassembled WGS sequence"/>
</dbReference>
<keyword evidence="7" id="KW-0479">Metal-binding</keyword>
<evidence type="ECO:0000313" key="15">
    <source>
        <dbReference type="Proteomes" id="UP000778970"/>
    </source>
</evidence>
<comment type="caution">
    <text evidence="14">The sequence shown here is derived from an EMBL/GenBank/DDBJ whole genome shotgun (WGS) entry which is preliminary data.</text>
</comment>
<comment type="catalytic activity">
    <reaction evidence="12">
        <text>small RNA 3'-end nucleotide + S-adenosyl-L-methionine = small RNA 3'-end 2'-O-methylnucleotide + S-adenosyl-L-homocysteine + H(+)</text>
        <dbReference type="Rhea" id="RHEA:37887"/>
        <dbReference type="Rhea" id="RHEA-COMP:10415"/>
        <dbReference type="Rhea" id="RHEA-COMP:10416"/>
        <dbReference type="ChEBI" id="CHEBI:15378"/>
        <dbReference type="ChEBI" id="CHEBI:57856"/>
        <dbReference type="ChEBI" id="CHEBI:59789"/>
        <dbReference type="ChEBI" id="CHEBI:74896"/>
        <dbReference type="ChEBI" id="CHEBI:74898"/>
        <dbReference type="EC" id="2.1.1.386"/>
    </reaction>
</comment>
<evidence type="ECO:0000256" key="7">
    <source>
        <dbReference type="ARBA" id="ARBA00022723"/>
    </source>
</evidence>
<dbReference type="GO" id="GO:0031047">
    <property type="term" value="P:regulatory ncRNA-mediated gene silencing"/>
    <property type="evidence" value="ECO:0007669"/>
    <property type="project" value="UniProtKB-KW"/>
</dbReference>
<dbReference type="SUPFAM" id="SSF53335">
    <property type="entry name" value="S-adenosyl-L-methionine-dependent methyltransferases"/>
    <property type="match status" value="1"/>
</dbReference>
<dbReference type="EMBL" id="NRRE01000034">
    <property type="protein sequence ID" value="MBK1699084.1"/>
    <property type="molecule type" value="Genomic_DNA"/>
</dbReference>
<dbReference type="EC" id="2.1.1.386" evidence="11"/>
<evidence type="ECO:0000256" key="6">
    <source>
        <dbReference type="ARBA" id="ARBA00022691"/>
    </source>
</evidence>
<keyword evidence="10" id="KW-0943">RNA-mediated gene silencing</keyword>
<keyword evidence="5" id="KW-0808">Transferase</keyword>
<dbReference type="GO" id="GO:0001510">
    <property type="term" value="P:RNA methylation"/>
    <property type="evidence" value="ECO:0007669"/>
    <property type="project" value="InterPro"/>
</dbReference>
<dbReference type="InterPro" id="IPR026610">
    <property type="entry name" value="Hen1"/>
</dbReference>
<feature type="domain" description="Methyltransferase" evidence="13">
    <location>
        <begin position="69"/>
        <end position="168"/>
    </location>
</feature>
<evidence type="ECO:0000313" key="14">
    <source>
        <dbReference type="EMBL" id="MBK1699084.1"/>
    </source>
</evidence>
<evidence type="ECO:0000256" key="8">
    <source>
        <dbReference type="ARBA" id="ARBA00022842"/>
    </source>
</evidence>
<evidence type="ECO:0000256" key="5">
    <source>
        <dbReference type="ARBA" id="ARBA00022679"/>
    </source>
</evidence>
<gene>
    <name evidence="14" type="ORF">CKO21_17710</name>
</gene>
<reference evidence="14" key="1">
    <citation type="submission" date="2017-08" db="EMBL/GenBank/DDBJ databases">
        <authorList>
            <person name="Imhoff J.F."/>
            <person name="Rahn T."/>
            <person name="Kuenzel S."/>
            <person name="Neulinger S.C."/>
        </authorList>
    </citation>
    <scope>NUCLEOTIDE SEQUENCE</scope>
    <source>
        <strain evidence="14">DSM 9154</strain>
    </source>
</reference>
<dbReference type="Gene3D" id="3.40.50.150">
    <property type="entry name" value="Vaccinia Virus protein VP39"/>
    <property type="match status" value="1"/>
</dbReference>
<dbReference type="GO" id="GO:0046872">
    <property type="term" value="F:metal ion binding"/>
    <property type="evidence" value="ECO:0007669"/>
    <property type="project" value="UniProtKB-KW"/>
</dbReference>
<evidence type="ECO:0000256" key="9">
    <source>
        <dbReference type="ARBA" id="ARBA00022884"/>
    </source>
</evidence>
<comment type="cofactor">
    <cofactor evidence="1">
        <name>Mg(2+)</name>
        <dbReference type="ChEBI" id="CHEBI:18420"/>
    </cofactor>
</comment>
<accession>A0A934QMM2</accession>
<dbReference type="InterPro" id="IPR041698">
    <property type="entry name" value="Methyltransf_25"/>
</dbReference>
<reference evidence="14" key="2">
    <citation type="journal article" date="2020" name="Microorganisms">
        <title>Osmotic Adaptation and Compatible Solute Biosynthesis of Phototrophic Bacteria as Revealed from Genome Analyses.</title>
        <authorList>
            <person name="Imhoff J.F."/>
            <person name="Rahn T."/>
            <person name="Kunzel S."/>
            <person name="Keller A."/>
            <person name="Neulinger S.C."/>
        </authorList>
    </citation>
    <scope>NUCLEOTIDE SEQUENCE</scope>
    <source>
        <strain evidence="14">DSM 9154</strain>
    </source>
</reference>
<protein>
    <recommendedName>
        <fullName evidence="3">Small RNA 2'-O-methyltransferase</fullName>
        <ecNumber evidence="11">2.1.1.386</ecNumber>
    </recommendedName>
</protein>
<keyword evidence="6" id="KW-0949">S-adenosyl-L-methionine</keyword>
<evidence type="ECO:0000256" key="4">
    <source>
        <dbReference type="ARBA" id="ARBA00022603"/>
    </source>
</evidence>
<evidence type="ECO:0000256" key="12">
    <source>
        <dbReference type="ARBA" id="ARBA00048418"/>
    </source>
</evidence>
<dbReference type="PANTHER" id="PTHR21404">
    <property type="entry name" value="HEN1"/>
    <property type="match status" value="1"/>
</dbReference>
<evidence type="ECO:0000256" key="3">
    <source>
        <dbReference type="ARBA" id="ARBA00021330"/>
    </source>
</evidence>
<evidence type="ECO:0000259" key="13">
    <source>
        <dbReference type="Pfam" id="PF13649"/>
    </source>
</evidence>
<name>A0A934QMM2_9PROT</name>
<keyword evidence="4" id="KW-0489">Methyltransferase</keyword>
<sequence>MGVAGTLPPAGRSALLGCLAGLPRARTEIGAQRCLQQVVAHRSRSPVLQNAQRLEAVMAVLRGACVARVLDLGCGPGPLLLRLAQADWAREVVGLDVDPGELKAAQAALDPYGLPDGDRLRLVQGDLLRPDARLAGFDAAALVETVEHIDPGRLSALEHGVFAVLRPGLVVVTTPNADYNPLYGRTGGRFRHPDHRFEWSRVQLRTWAGRVAAAHGYSASLHDIGPAHPRLGTSSQMAVFRRVPAGGAAPVRCPVR</sequence>
<comment type="similarity">
    <text evidence="2">Belongs to the methyltransferase superfamily. HEN1 family.</text>
</comment>
<proteinExistence type="inferred from homology"/>
<dbReference type="InterPro" id="IPR029063">
    <property type="entry name" value="SAM-dependent_MTases_sf"/>
</dbReference>
<dbReference type="PANTHER" id="PTHR21404:SF3">
    <property type="entry name" value="SMALL RNA 2'-O-METHYLTRANSFERASE"/>
    <property type="match status" value="1"/>
</dbReference>
<keyword evidence="8" id="KW-0460">Magnesium</keyword>
<evidence type="ECO:0000256" key="1">
    <source>
        <dbReference type="ARBA" id="ARBA00001946"/>
    </source>
</evidence>
<keyword evidence="15" id="KW-1185">Reference proteome</keyword>
<keyword evidence="9" id="KW-0694">RNA-binding</keyword>
<dbReference type="CDD" id="cd02440">
    <property type="entry name" value="AdoMet_MTases"/>
    <property type="match status" value="1"/>
</dbReference>
<evidence type="ECO:0000256" key="10">
    <source>
        <dbReference type="ARBA" id="ARBA00023158"/>
    </source>
</evidence>
<dbReference type="GO" id="GO:0090486">
    <property type="term" value="F:small RNA 2'-O-methyltransferase activity"/>
    <property type="evidence" value="ECO:0007669"/>
    <property type="project" value="UniProtKB-EC"/>
</dbReference>
<organism evidence="14 15">
    <name type="scientific">Rhodovibrio salinarum</name>
    <dbReference type="NCBI Taxonomy" id="1087"/>
    <lineage>
        <taxon>Bacteria</taxon>
        <taxon>Pseudomonadati</taxon>
        <taxon>Pseudomonadota</taxon>
        <taxon>Alphaproteobacteria</taxon>
        <taxon>Rhodospirillales</taxon>
        <taxon>Rhodovibrionaceae</taxon>
        <taxon>Rhodovibrio</taxon>
    </lineage>
</organism>